<keyword evidence="8" id="KW-1185">Reference proteome</keyword>
<dbReference type="PANTHER" id="PTHR13817">
    <property type="entry name" value="TITIN"/>
    <property type="match status" value="1"/>
</dbReference>
<dbReference type="Ensembl" id="ENSJHYT00000019081.1">
    <property type="protein sequence ID" value="ENSJHYP00000015816.1"/>
    <property type="gene ID" value="ENSJHYG00000012117.1"/>
</dbReference>
<evidence type="ECO:0000256" key="4">
    <source>
        <dbReference type="ARBA" id="ARBA00023157"/>
    </source>
</evidence>
<evidence type="ECO:0000256" key="3">
    <source>
        <dbReference type="ARBA" id="ARBA00022737"/>
    </source>
</evidence>
<evidence type="ECO:0000313" key="7">
    <source>
        <dbReference type="Ensembl" id="ENSJHYP00000015816.1"/>
    </source>
</evidence>
<dbReference type="InterPro" id="IPR003599">
    <property type="entry name" value="Ig_sub"/>
</dbReference>
<dbReference type="InterPro" id="IPR007110">
    <property type="entry name" value="Ig-like_dom"/>
</dbReference>
<keyword evidence="4" id="KW-1015">Disulfide bond</keyword>
<dbReference type="PANTHER" id="PTHR13817:SF171">
    <property type="entry name" value="STRETCHIN-MLCK, ISOFORM U"/>
    <property type="match status" value="1"/>
</dbReference>
<dbReference type="InterPro" id="IPR003598">
    <property type="entry name" value="Ig_sub2"/>
</dbReference>
<dbReference type="AlphaFoldDB" id="A0A8C5J8Z1"/>
<organism evidence="7 8">
    <name type="scientific">Junco hyemalis</name>
    <name type="common">Dark-eyed junco</name>
    <dbReference type="NCBI Taxonomy" id="40217"/>
    <lineage>
        <taxon>Eukaryota</taxon>
        <taxon>Metazoa</taxon>
        <taxon>Chordata</taxon>
        <taxon>Craniata</taxon>
        <taxon>Vertebrata</taxon>
        <taxon>Euteleostomi</taxon>
        <taxon>Archelosauria</taxon>
        <taxon>Archosauria</taxon>
        <taxon>Dinosauria</taxon>
        <taxon>Saurischia</taxon>
        <taxon>Theropoda</taxon>
        <taxon>Coelurosauria</taxon>
        <taxon>Aves</taxon>
        <taxon>Neognathae</taxon>
        <taxon>Neoaves</taxon>
        <taxon>Telluraves</taxon>
        <taxon>Australaves</taxon>
        <taxon>Passeriformes</taxon>
        <taxon>Passerellidae</taxon>
        <taxon>Junco</taxon>
    </lineage>
</organism>
<reference evidence="7" key="2">
    <citation type="submission" date="2025-09" db="UniProtKB">
        <authorList>
            <consortium name="Ensembl"/>
        </authorList>
    </citation>
    <scope>IDENTIFICATION</scope>
</reference>
<dbReference type="Pfam" id="PF07679">
    <property type="entry name" value="I-set"/>
    <property type="match status" value="3"/>
</dbReference>
<evidence type="ECO:0000313" key="8">
    <source>
        <dbReference type="Proteomes" id="UP000694408"/>
    </source>
</evidence>
<dbReference type="Gene3D" id="2.60.40.10">
    <property type="entry name" value="Immunoglobulins"/>
    <property type="match status" value="3"/>
</dbReference>
<keyword evidence="2" id="KW-0963">Cytoplasm</keyword>
<dbReference type="FunFam" id="2.60.40.10:FF:000425">
    <property type="entry name" value="Myosin light chain kinase"/>
    <property type="match status" value="2"/>
</dbReference>
<evidence type="ECO:0000256" key="2">
    <source>
        <dbReference type="ARBA" id="ARBA00022490"/>
    </source>
</evidence>
<name>A0A8C5J8Z1_JUNHY</name>
<evidence type="ECO:0000256" key="1">
    <source>
        <dbReference type="ARBA" id="ARBA00004496"/>
    </source>
</evidence>
<dbReference type="SMART" id="SM00408">
    <property type="entry name" value="IGc2"/>
    <property type="match status" value="3"/>
</dbReference>
<dbReference type="SUPFAM" id="SSF48726">
    <property type="entry name" value="Immunoglobulin"/>
    <property type="match status" value="3"/>
</dbReference>
<protein>
    <recommendedName>
        <fullName evidence="6">Ig-like domain-containing protein</fullName>
    </recommendedName>
</protein>
<dbReference type="FunFam" id="2.60.40.10:FF:000032">
    <property type="entry name" value="palladin isoform X1"/>
    <property type="match status" value="1"/>
</dbReference>
<dbReference type="InterPro" id="IPR013098">
    <property type="entry name" value="Ig_I-set"/>
</dbReference>
<dbReference type="SMART" id="SM00409">
    <property type="entry name" value="IG"/>
    <property type="match status" value="3"/>
</dbReference>
<proteinExistence type="predicted"/>
<feature type="domain" description="Ig-like" evidence="6">
    <location>
        <begin position="170"/>
        <end position="242"/>
    </location>
</feature>
<dbReference type="Proteomes" id="UP000694408">
    <property type="component" value="Unplaced"/>
</dbReference>
<dbReference type="PROSITE" id="PS50835">
    <property type="entry name" value="IG_LIKE"/>
    <property type="match status" value="3"/>
</dbReference>
<dbReference type="GO" id="GO:0005737">
    <property type="term" value="C:cytoplasm"/>
    <property type="evidence" value="ECO:0007669"/>
    <property type="project" value="UniProtKB-SubCell"/>
</dbReference>
<comment type="subcellular location">
    <subcellularLocation>
        <location evidence="1">Cytoplasm</location>
    </subcellularLocation>
</comment>
<dbReference type="InterPro" id="IPR036179">
    <property type="entry name" value="Ig-like_dom_sf"/>
</dbReference>
<evidence type="ECO:0000259" key="6">
    <source>
        <dbReference type="PROSITE" id="PS50835"/>
    </source>
</evidence>
<keyword evidence="5" id="KW-0393">Immunoglobulin domain</keyword>
<accession>A0A8C5J8Z1</accession>
<sequence>MEQSTSSRSPSPQEILLEVELDENEVKEFEKQVKIITSPEFSPDKKSMVVSLDVLPLALLEQAAVTEMPPRFAVPVTDIKVAEGLDAVFECVVTGTPVPVVQWFRGDACATPGTGKYVVSQKEGLHSLKVKNVGPSDSGLYRCQATNRLGEATCKGSLKCDLLLSTTVNVARLSVSVTGSPTPKIQWFFNGRKLTPCTDCKLEFAGSDHSLILPRAGVQDEGEYRCVASSAHGETSCSAQLHVRHRQPGSPCFARQPGSVLCAPGSTAVFEYTVEGRPCPDVLWSKGSERLLSDARRSIAQRPDGSGSLTVWHCVEEDSGLYTCRAVSALGEATSVLTVTGKYRPSNSSLFPQNTGVYCNAFTSILAYVYGRTLGCHQNT</sequence>
<feature type="domain" description="Ig-like" evidence="6">
    <location>
        <begin position="70"/>
        <end position="159"/>
    </location>
</feature>
<reference evidence="7" key="1">
    <citation type="submission" date="2025-08" db="UniProtKB">
        <authorList>
            <consortium name="Ensembl"/>
        </authorList>
    </citation>
    <scope>IDENTIFICATION</scope>
</reference>
<evidence type="ECO:0000256" key="5">
    <source>
        <dbReference type="ARBA" id="ARBA00023319"/>
    </source>
</evidence>
<keyword evidence="3" id="KW-0677">Repeat</keyword>
<dbReference type="InterPro" id="IPR013783">
    <property type="entry name" value="Ig-like_fold"/>
</dbReference>
<feature type="domain" description="Ig-like" evidence="6">
    <location>
        <begin position="251"/>
        <end position="340"/>
    </location>
</feature>
<dbReference type="InterPro" id="IPR050964">
    <property type="entry name" value="Striated_Muscle_Regulatory"/>
</dbReference>